<dbReference type="EMBL" id="ADEG01000110">
    <property type="protein sequence ID" value="EFA90977.1"/>
    <property type="molecule type" value="Genomic_DNA"/>
</dbReference>
<name>D1W927_9BACT</name>
<evidence type="ECO:0000313" key="2">
    <source>
        <dbReference type="Proteomes" id="UP000005283"/>
    </source>
</evidence>
<comment type="caution">
    <text evidence="1">The sequence shown here is derived from an EMBL/GenBank/DDBJ whole genome shotgun (WGS) entry which is preliminary data.</text>
</comment>
<protein>
    <submittedName>
        <fullName evidence="1">Uncharacterized protein</fullName>
    </submittedName>
</protein>
<dbReference type="AlphaFoldDB" id="D1W927"/>
<accession>D1W927</accession>
<proteinExistence type="predicted"/>
<reference evidence="1 2" key="1">
    <citation type="submission" date="2009-12" db="EMBL/GenBank/DDBJ databases">
        <title>Genome Sequence of Prevotella buccalis ATCC 35310.</title>
        <authorList>
            <person name="Durkin A.S."/>
            <person name="Madupu R."/>
            <person name="Torralba M."/>
            <person name="Methe B."/>
            <person name="Sutton G."/>
            <person name="Strausberg R.L."/>
            <person name="Nelson K.E."/>
        </authorList>
    </citation>
    <scope>NUCLEOTIDE SEQUENCE [LARGE SCALE GENOMIC DNA]</scope>
    <source>
        <strain evidence="1 2">ATCC 35310</strain>
    </source>
</reference>
<gene>
    <name evidence="1" type="ORF">HMPREF0650_0206</name>
</gene>
<keyword evidence="2" id="KW-1185">Reference proteome</keyword>
<sequence length="42" mass="4817">MLAFALVWCTPYYMIAQGDALGYMLMGFQPDLVCIIPFDFYS</sequence>
<dbReference type="Proteomes" id="UP000005283">
    <property type="component" value="Unassembled WGS sequence"/>
</dbReference>
<dbReference type="STRING" id="679190.HMPREF0650_0206"/>
<evidence type="ECO:0000313" key="1">
    <source>
        <dbReference type="EMBL" id="EFA90977.1"/>
    </source>
</evidence>
<organism evidence="1 2">
    <name type="scientific">Hoylesella buccalis ATCC 35310</name>
    <dbReference type="NCBI Taxonomy" id="679190"/>
    <lineage>
        <taxon>Bacteria</taxon>
        <taxon>Pseudomonadati</taxon>
        <taxon>Bacteroidota</taxon>
        <taxon>Bacteroidia</taxon>
        <taxon>Bacteroidales</taxon>
        <taxon>Prevotellaceae</taxon>
        <taxon>Hoylesella</taxon>
    </lineage>
</organism>